<keyword evidence="3" id="KW-0813">Transport</keyword>
<comment type="catalytic activity">
    <reaction evidence="8">
        <text>L-cystine(out) + H(+)(out) = L-cystine(in) + H(+)(in)</text>
        <dbReference type="Rhea" id="RHEA:66172"/>
        <dbReference type="ChEBI" id="CHEBI:15378"/>
        <dbReference type="ChEBI" id="CHEBI:35491"/>
    </reaction>
    <physiologicalReaction direction="left-to-right" evidence="8">
        <dbReference type="Rhea" id="RHEA:66173"/>
    </physiologicalReaction>
</comment>
<feature type="chain" id="PRO_5003192925" description="Cystinosin" evidence="10">
    <location>
        <begin position="20"/>
        <end position="561"/>
    </location>
</feature>
<dbReference type="Proteomes" id="UP000001307">
    <property type="component" value="Unassembled WGS sequence"/>
</dbReference>
<dbReference type="GO" id="GO:0005774">
    <property type="term" value="C:vacuolar membrane"/>
    <property type="evidence" value="ECO:0007669"/>
    <property type="project" value="TreeGrafter"/>
</dbReference>
<organism evidence="11">
    <name type="scientific">Oikopleura dioica</name>
    <name type="common">Tunicate</name>
    <dbReference type="NCBI Taxonomy" id="34765"/>
    <lineage>
        <taxon>Eukaryota</taxon>
        <taxon>Metazoa</taxon>
        <taxon>Chordata</taxon>
        <taxon>Tunicata</taxon>
        <taxon>Appendicularia</taxon>
        <taxon>Copelata</taxon>
        <taxon>Oikopleuridae</taxon>
        <taxon>Oikopleura</taxon>
    </lineage>
</organism>
<comment type="subcellular location">
    <subcellularLocation>
        <location evidence="1">Endomembrane system</location>
        <topology evidence="1">Multi-pass membrane protein</topology>
    </subcellularLocation>
</comment>
<keyword evidence="12" id="KW-1185">Reference proteome</keyword>
<dbReference type="PANTHER" id="PTHR13131:SF5">
    <property type="entry name" value="CYSTINOSIN"/>
    <property type="match status" value="1"/>
</dbReference>
<evidence type="ECO:0000256" key="4">
    <source>
        <dbReference type="ARBA" id="ARBA00022692"/>
    </source>
</evidence>
<feature type="transmembrane region" description="Helical" evidence="9">
    <location>
        <begin position="149"/>
        <end position="168"/>
    </location>
</feature>
<evidence type="ECO:0008006" key="13">
    <source>
        <dbReference type="Google" id="ProtNLM"/>
    </source>
</evidence>
<evidence type="ECO:0000313" key="11">
    <source>
        <dbReference type="EMBL" id="CBY24565.1"/>
    </source>
</evidence>
<evidence type="ECO:0000256" key="2">
    <source>
        <dbReference type="ARBA" id="ARBA00006855"/>
    </source>
</evidence>
<evidence type="ECO:0000313" key="12">
    <source>
        <dbReference type="Proteomes" id="UP000001307"/>
    </source>
</evidence>
<protein>
    <recommendedName>
        <fullName evidence="13">Cystinosin</fullName>
    </recommendedName>
</protein>
<keyword evidence="5" id="KW-0677">Repeat</keyword>
<evidence type="ECO:0000256" key="1">
    <source>
        <dbReference type="ARBA" id="ARBA00004127"/>
    </source>
</evidence>
<dbReference type="PANTHER" id="PTHR13131">
    <property type="entry name" value="CYSTINOSIN"/>
    <property type="match status" value="1"/>
</dbReference>
<dbReference type="GO" id="GO:0015184">
    <property type="term" value="F:L-cystine transmembrane transporter activity"/>
    <property type="evidence" value="ECO:0007669"/>
    <property type="project" value="TreeGrafter"/>
</dbReference>
<evidence type="ECO:0000256" key="6">
    <source>
        <dbReference type="ARBA" id="ARBA00022989"/>
    </source>
</evidence>
<evidence type="ECO:0000256" key="9">
    <source>
        <dbReference type="SAM" id="Phobius"/>
    </source>
</evidence>
<feature type="transmembrane region" description="Helical" evidence="9">
    <location>
        <begin position="282"/>
        <end position="304"/>
    </location>
</feature>
<dbReference type="InterPro" id="IPR006603">
    <property type="entry name" value="PQ-loop_rpt"/>
</dbReference>
<feature type="transmembrane region" description="Helical" evidence="9">
    <location>
        <begin position="250"/>
        <end position="270"/>
    </location>
</feature>
<feature type="transmembrane region" description="Helical" evidence="9">
    <location>
        <begin position="106"/>
        <end position="128"/>
    </location>
</feature>
<feature type="transmembrane region" description="Helical" evidence="9">
    <location>
        <begin position="221"/>
        <end position="244"/>
    </location>
</feature>
<feature type="signal peptide" evidence="10">
    <location>
        <begin position="1"/>
        <end position="19"/>
    </location>
</feature>
<dbReference type="AlphaFoldDB" id="E4XG25"/>
<comment type="similarity">
    <text evidence="2">Belongs to the cystinosin family.</text>
</comment>
<dbReference type="GO" id="GO:0012505">
    <property type="term" value="C:endomembrane system"/>
    <property type="evidence" value="ECO:0007669"/>
    <property type="project" value="UniProtKB-SubCell"/>
</dbReference>
<accession>E4XG25</accession>
<keyword evidence="6 9" id="KW-1133">Transmembrane helix</keyword>
<dbReference type="NCBIfam" id="TIGR00951">
    <property type="entry name" value="2A43"/>
    <property type="match status" value="1"/>
</dbReference>
<feature type="transmembrane region" description="Helical" evidence="9">
    <location>
        <begin position="324"/>
        <end position="345"/>
    </location>
</feature>
<keyword evidence="10" id="KW-0732">Signal</keyword>
<evidence type="ECO:0000256" key="7">
    <source>
        <dbReference type="ARBA" id="ARBA00023136"/>
    </source>
</evidence>
<evidence type="ECO:0000256" key="10">
    <source>
        <dbReference type="SAM" id="SignalP"/>
    </source>
</evidence>
<dbReference type="EMBL" id="FN653046">
    <property type="protein sequence ID" value="CBY24565.1"/>
    <property type="molecule type" value="Genomic_DNA"/>
</dbReference>
<feature type="transmembrane region" description="Helical" evidence="9">
    <location>
        <begin position="462"/>
        <end position="486"/>
    </location>
</feature>
<keyword evidence="4 9" id="KW-0812">Transmembrane</keyword>
<dbReference type="InParanoid" id="E4XG25"/>
<evidence type="ECO:0000256" key="3">
    <source>
        <dbReference type="ARBA" id="ARBA00022448"/>
    </source>
</evidence>
<dbReference type="InterPro" id="IPR005282">
    <property type="entry name" value="LC_transporter"/>
</dbReference>
<reference evidence="11" key="1">
    <citation type="journal article" date="2010" name="Science">
        <title>Plasticity of animal genome architecture unmasked by rapid evolution of a pelagic tunicate.</title>
        <authorList>
            <person name="Denoeud F."/>
            <person name="Henriet S."/>
            <person name="Mungpakdee S."/>
            <person name="Aury J.M."/>
            <person name="Da Silva C."/>
            <person name="Brinkmann H."/>
            <person name="Mikhaleva J."/>
            <person name="Olsen L.C."/>
            <person name="Jubin C."/>
            <person name="Canestro C."/>
            <person name="Bouquet J.M."/>
            <person name="Danks G."/>
            <person name="Poulain J."/>
            <person name="Campsteijn C."/>
            <person name="Adamski M."/>
            <person name="Cross I."/>
            <person name="Yadetie F."/>
            <person name="Muffato M."/>
            <person name="Louis A."/>
            <person name="Butcher S."/>
            <person name="Tsagkogeorga G."/>
            <person name="Konrad A."/>
            <person name="Singh S."/>
            <person name="Jensen M.F."/>
            <person name="Cong E.H."/>
            <person name="Eikeseth-Otteraa H."/>
            <person name="Noel B."/>
            <person name="Anthouard V."/>
            <person name="Porcel B.M."/>
            <person name="Kachouri-Lafond R."/>
            <person name="Nishino A."/>
            <person name="Ugolini M."/>
            <person name="Chourrout P."/>
            <person name="Nishida H."/>
            <person name="Aasland R."/>
            <person name="Huzurbazar S."/>
            <person name="Westhof E."/>
            <person name="Delsuc F."/>
            <person name="Lehrach H."/>
            <person name="Reinhardt R."/>
            <person name="Weissenbach J."/>
            <person name="Roy S.W."/>
            <person name="Artiguenave F."/>
            <person name="Postlethwait J.H."/>
            <person name="Manak J.R."/>
            <person name="Thompson E.M."/>
            <person name="Jaillon O."/>
            <person name="Du Pasquier L."/>
            <person name="Boudinot P."/>
            <person name="Liberles D.A."/>
            <person name="Volff J.N."/>
            <person name="Philippe H."/>
            <person name="Lenhard B."/>
            <person name="Roest Crollius H."/>
            <person name="Wincker P."/>
            <person name="Chourrout D."/>
        </authorList>
    </citation>
    <scope>NUCLEOTIDE SEQUENCE [LARGE SCALE GENOMIC DNA]</scope>
</reference>
<evidence type="ECO:0000256" key="8">
    <source>
        <dbReference type="ARBA" id="ARBA00048473"/>
    </source>
</evidence>
<keyword evidence="7 9" id="KW-0472">Membrane</keyword>
<name>E4XG25_OIKDI</name>
<dbReference type="SMART" id="SM00679">
    <property type="entry name" value="CTNS"/>
    <property type="match status" value="2"/>
</dbReference>
<dbReference type="Pfam" id="PF04193">
    <property type="entry name" value="PQ-loop"/>
    <property type="match status" value="2"/>
</dbReference>
<dbReference type="OrthoDB" id="75720at2759"/>
<evidence type="ECO:0000256" key="5">
    <source>
        <dbReference type="ARBA" id="ARBA00022737"/>
    </source>
</evidence>
<feature type="transmembrane region" description="Helical" evidence="9">
    <location>
        <begin position="188"/>
        <end position="209"/>
    </location>
</feature>
<sequence length="561" mass="62304">MKIPLCSLLLASGVVTGWSVEKEVTGFADQPVQIPISWEEGDDESLSICLYTKSQNESAIACVDKISSDKIELPEDFFVAGMHELILSPENASNSQYFYLRLNRNYLLFILDQSIGWLYFFLWSVSFYPQVIMNFRRKSVVGFGFDYLGYDYVGFAAFSLYNCMLFWSPSVFNLYRENYPGASNPIQLNDVLFCLHAVLIQTVNLYQCLTYERGGQTLSKVCVTLLALVGVVTSVLVIVAKLGLSDYVGWFQILLLGSYIKVGSSVIKYIPQVLLNYKRKCTLGYAIDMAILDLSGGTACYLQVIIQAVNAADMTIITGNSGKLGIGFVSVFFDIILLTQHFCLYGKNNEGKLLELEKEVDEEKSPFVSQRLGSFLGSRVGFSPTTSAVLYHGGRGDLLASTASFRDVLNSKMDVQQEEVWANVMESVTGSRPGFGMDSRHGLKSYSSSSKHLFVKQGRADIIYRGLILCFFPRAVLHPFLLLFFAPFSARFDSKKGARGGDWVGDLERGRLNAALLAIPISDALGVFGTNFEKKIDQLIRNNGQLLSPYPLSEFALDASN</sequence>
<proteinExistence type="inferred from homology"/>
<gene>
    <name evidence="11" type="ORF">GSOID_T00010433001</name>
</gene>